<evidence type="ECO:0000256" key="6">
    <source>
        <dbReference type="ARBA" id="ARBA00022842"/>
    </source>
</evidence>
<gene>
    <name evidence="12" type="primary">MET22</name>
    <name evidence="12" type="ORF">ATY40_BA7502621</name>
</gene>
<dbReference type="SUPFAM" id="SSF56655">
    <property type="entry name" value="Carbohydrate phosphatase"/>
    <property type="match status" value="1"/>
</dbReference>
<dbReference type="GO" id="GO:0046854">
    <property type="term" value="P:phosphatidylinositol phosphate biosynthetic process"/>
    <property type="evidence" value="ECO:0007669"/>
    <property type="project" value="InterPro"/>
</dbReference>
<dbReference type="InterPro" id="IPR051090">
    <property type="entry name" value="Inositol_monoP_superfamily"/>
</dbReference>
<dbReference type="PANTHER" id="PTHR43200:SF6">
    <property type="entry name" value="3'(2'),5'-BISPHOSPHATE NUCLEOTIDASE"/>
    <property type="match status" value="1"/>
</dbReference>
<comment type="catalytic activity">
    <reaction evidence="9">
        <text>3'-phosphoadenylyl sulfate + H2O = adenosine 5'-phosphosulfate + phosphate</text>
        <dbReference type="Rhea" id="RHEA:77639"/>
        <dbReference type="ChEBI" id="CHEBI:15377"/>
        <dbReference type="ChEBI" id="CHEBI:43474"/>
        <dbReference type="ChEBI" id="CHEBI:58243"/>
        <dbReference type="ChEBI" id="CHEBI:58339"/>
        <dbReference type="EC" id="3.1.3.7"/>
    </reaction>
    <physiologicalReaction direction="left-to-right" evidence="9">
        <dbReference type="Rhea" id="RHEA:77640"/>
    </physiologicalReaction>
</comment>
<evidence type="ECO:0000256" key="8">
    <source>
        <dbReference type="ARBA" id="ARBA00044479"/>
    </source>
</evidence>
<dbReference type="NCBIfam" id="TIGR01330">
    <property type="entry name" value="bisphos_HAL2"/>
    <property type="match status" value="1"/>
</dbReference>
<evidence type="ECO:0000313" key="13">
    <source>
        <dbReference type="Proteomes" id="UP000094565"/>
    </source>
</evidence>
<sequence>MQYSVPVCTPSQLRVVQVREKKALHCVQGKIMFSREVKLAQLAVKRASLLTKRISDEIAARTVGGIAKADDSPVTVGDFAAQSIIINSIKKAFPNDEVVGEEDSEMLKKDPKLAQKVLEEIKWVQEQDKANNGSLSLLNSLDEVCDAIDGGNSKGGRQGRIWALDPIDGTKGFLRGDQFAVCLALIVDGVVKVGVIGCPNLPFDLQDKSKGKGGLFTAAEGLGSYYQNLFEEILPLESSRRITMNNSLSFDKCRVCEGVEKGHSSHGLQGLIKEKLQIKTKSANLDSQAKYCALSRGDAEIYLRLPKDVKYREKIWDHAAGNILIKESGGIVSDIYGNQLDFGNGRELNSQGIIAASKNLHGDIITAVKSIIGERGQDLEKYI</sequence>
<keyword evidence="4 10" id="KW-0479">Metal-binding</keyword>
<keyword evidence="13" id="KW-1185">Reference proteome</keyword>
<evidence type="ECO:0000256" key="5">
    <source>
        <dbReference type="ARBA" id="ARBA00022801"/>
    </source>
</evidence>
<keyword evidence="5 11" id="KW-0378">Hydrolase</keyword>
<comment type="function">
    <text evidence="11">Converts adenosine 3'-phosphate 5'-phosphosulfate (PAPS) to adenosine 5'-phosphosulfate (APS) and 3'(2')-phosphoadenosine 5'-phosphate (PAP) to AMP.</text>
</comment>
<evidence type="ECO:0000256" key="4">
    <source>
        <dbReference type="ARBA" id="ARBA00022723"/>
    </source>
</evidence>
<dbReference type="InterPro" id="IPR000760">
    <property type="entry name" value="Inositol_monophosphatase-like"/>
</dbReference>
<feature type="binding site" evidence="10">
    <location>
        <position position="165"/>
    </location>
    <ligand>
        <name>Mg(2+)</name>
        <dbReference type="ChEBI" id="CHEBI:18420"/>
        <label>1</label>
        <note>catalytic</note>
    </ligand>
</feature>
<feature type="binding site" evidence="10">
    <location>
        <position position="317"/>
    </location>
    <ligand>
        <name>Mg(2+)</name>
        <dbReference type="ChEBI" id="CHEBI:18420"/>
        <label>1</label>
        <note>catalytic</note>
    </ligand>
</feature>
<dbReference type="InterPro" id="IPR020583">
    <property type="entry name" value="Inositol_monoP_metal-BS"/>
</dbReference>
<dbReference type="InterPro" id="IPR006239">
    <property type="entry name" value="DPNP"/>
</dbReference>
<dbReference type="FunFam" id="3.40.190.80:FF:000003">
    <property type="entry name" value="PAP-specific phosphatase HAL2-like"/>
    <property type="match status" value="1"/>
</dbReference>
<dbReference type="CDD" id="cd01517">
    <property type="entry name" value="PAP_phosphatase"/>
    <property type="match status" value="1"/>
</dbReference>
<dbReference type="GO" id="GO:0043647">
    <property type="term" value="P:inositol phosphate metabolic process"/>
    <property type="evidence" value="ECO:0007669"/>
    <property type="project" value="UniProtKB-UniRule"/>
</dbReference>
<dbReference type="GO" id="GO:0000103">
    <property type="term" value="P:sulfate assimilation"/>
    <property type="evidence" value="ECO:0007669"/>
    <property type="project" value="TreeGrafter"/>
</dbReference>
<dbReference type="Gene3D" id="3.40.190.80">
    <property type="match status" value="1"/>
</dbReference>
<protein>
    <recommendedName>
        <fullName evidence="3 11">3'(2'),5'-bisphosphate nucleotidase</fullName>
        <ecNumber evidence="3 11">3.1.3.7</ecNumber>
    </recommendedName>
</protein>
<feature type="binding site" evidence="10">
    <location>
        <position position="168"/>
    </location>
    <ligand>
        <name>Mg(2+)</name>
        <dbReference type="ChEBI" id="CHEBI:18420"/>
        <label>1</label>
        <note>catalytic</note>
    </ligand>
</feature>
<reference evidence="12 13" key="1">
    <citation type="submission" date="2016-02" db="EMBL/GenBank/DDBJ databases">
        <title>Comparative genomic and transcriptomic foundation for Pichia pastoris.</title>
        <authorList>
            <person name="Love K.R."/>
            <person name="Shah K.A."/>
            <person name="Whittaker C.A."/>
            <person name="Wu J."/>
            <person name="Bartlett M.C."/>
            <person name="Ma D."/>
            <person name="Leeson R.L."/>
            <person name="Priest M."/>
            <person name="Young S.K."/>
            <person name="Love J.C."/>
        </authorList>
    </citation>
    <scope>NUCLEOTIDE SEQUENCE [LARGE SCALE GENOMIC DNA]</scope>
    <source>
        <strain evidence="12 13">ATCC 28485</strain>
    </source>
</reference>
<dbReference type="Pfam" id="PF00459">
    <property type="entry name" value="Inositol_P"/>
    <property type="match status" value="1"/>
</dbReference>
<evidence type="ECO:0000256" key="7">
    <source>
        <dbReference type="ARBA" id="ARBA00044466"/>
    </source>
</evidence>
<dbReference type="EMBL" id="CP014585">
    <property type="protein sequence ID" value="ANZ75730.1"/>
    <property type="molecule type" value="Genomic_DNA"/>
</dbReference>
<accession>A0A1B2JCH4</accession>
<dbReference type="OrthoDB" id="411145at2759"/>
<proteinExistence type="inferred from homology"/>
<dbReference type="PRINTS" id="PR00377">
    <property type="entry name" value="IMPHPHTASES"/>
</dbReference>
<dbReference type="PANTHER" id="PTHR43200">
    <property type="entry name" value="PHOSPHATASE"/>
    <property type="match status" value="1"/>
</dbReference>
<comment type="cofactor">
    <cofactor evidence="1 10 11">
        <name>Mg(2+)</name>
        <dbReference type="ChEBI" id="CHEBI:18420"/>
    </cofactor>
</comment>
<dbReference type="PROSITE" id="PS00630">
    <property type="entry name" value="IMP_2"/>
    <property type="match status" value="1"/>
</dbReference>
<dbReference type="PROSITE" id="PS00629">
    <property type="entry name" value="IMP_1"/>
    <property type="match status" value="1"/>
</dbReference>
<dbReference type="GO" id="GO:0046872">
    <property type="term" value="F:metal ion binding"/>
    <property type="evidence" value="ECO:0007669"/>
    <property type="project" value="UniProtKB-UniRule"/>
</dbReference>
<dbReference type="AlphaFoldDB" id="A0A1B2JCH4"/>
<evidence type="ECO:0000256" key="2">
    <source>
        <dbReference type="ARBA" id="ARBA00009759"/>
    </source>
</evidence>
<dbReference type="Gene3D" id="3.30.540.10">
    <property type="entry name" value="Fructose-1,6-Bisphosphatase, subunit A, domain 1"/>
    <property type="match status" value="1"/>
</dbReference>
<evidence type="ECO:0000256" key="3">
    <source>
        <dbReference type="ARBA" id="ARBA00012633"/>
    </source>
</evidence>
<evidence type="ECO:0000256" key="10">
    <source>
        <dbReference type="PIRSR" id="PIRSR600760-2"/>
    </source>
</evidence>
<comment type="similarity">
    <text evidence="2 11">Belongs to the inositol monophosphatase superfamily.</text>
</comment>
<organism evidence="12 13">
    <name type="scientific">Komagataella pastoris</name>
    <name type="common">Yeast</name>
    <name type="synonym">Pichia pastoris</name>
    <dbReference type="NCBI Taxonomy" id="4922"/>
    <lineage>
        <taxon>Eukaryota</taxon>
        <taxon>Fungi</taxon>
        <taxon>Dikarya</taxon>
        <taxon>Ascomycota</taxon>
        <taxon>Saccharomycotina</taxon>
        <taxon>Pichiomycetes</taxon>
        <taxon>Pichiales</taxon>
        <taxon>Pichiaceae</taxon>
        <taxon>Komagataella</taxon>
    </lineage>
</organism>
<comment type="catalytic activity">
    <reaction evidence="8">
        <text>adenosine 3',5'-bisphosphate + H2O = AMP + phosphate</text>
        <dbReference type="Rhea" id="RHEA:10040"/>
        <dbReference type="ChEBI" id="CHEBI:15377"/>
        <dbReference type="ChEBI" id="CHEBI:43474"/>
        <dbReference type="ChEBI" id="CHEBI:58343"/>
        <dbReference type="ChEBI" id="CHEBI:456215"/>
        <dbReference type="EC" id="3.1.3.7"/>
    </reaction>
    <physiologicalReaction direction="left-to-right" evidence="8">
        <dbReference type="Rhea" id="RHEA:10041"/>
    </physiologicalReaction>
</comment>
<dbReference type="EC" id="3.1.3.7" evidence="3 11"/>
<keyword evidence="6 10" id="KW-0460">Magnesium</keyword>
<feature type="binding site" evidence="10">
    <location>
        <position position="167"/>
    </location>
    <ligand>
        <name>Mg(2+)</name>
        <dbReference type="ChEBI" id="CHEBI:18420"/>
        <label>1</label>
        <note>catalytic</note>
    </ligand>
</feature>
<evidence type="ECO:0000256" key="1">
    <source>
        <dbReference type="ARBA" id="ARBA00001946"/>
    </source>
</evidence>
<feature type="binding site" evidence="10">
    <location>
        <position position="101"/>
    </location>
    <ligand>
        <name>Mg(2+)</name>
        <dbReference type="ChEBI" id="CHEBI:18420"/>
        <label>1</label>
        <note>catalytic</note>
    </ligand>
</feature>
<dbReference type="InterPro" id="IPR020550">
    <property type="entry name" value="Inositol_monophosphatase_CS"/>
</dbReference>
<evidence type="ECO:0000256" key="9">
    <source>
        <dbReference type="ARBA" id="ARBA00044484"/>
    </source>
</evidence>
<evidence type="ECO:0000256" key="11">
    <source>
        <dbReference type="RuleBase" id="RU368076"/>
    </source>
</evidence>
<dbReference type="GO" id="GO:0008441">
    <property type="term" value="F:3'(2'),5'-bisphosphate nucleotidase activity"/>
    <property type="evidence" value="ECO:0007669"/>
    <property type="project" value="UniProtKB-UniRule"/>
</dbReference>
<dbReference type="Proteomes" id="UP000094565">
    <property type="component" value="Chromosome 2"/>
</dbReference>
<comment type="catalytic activity">
    <reaction evidence="7">
        <text>adenosine 2',5'-bisphosphate + H2O = AMP + phosphate</text>
        <dbReference type="Rhea" id="RHEA:77643"/>
        <dbReference type="ChEBI" id="CHEBI:15377"/>
        <dbReference type="ChEBI" id="CHEBI:43474"/>
        <dbReference type="ChEBI" id="CHEBI:194156"/>
        <dbReference type="ChEBI" id="CHEBI:456215"/>
        <dbReference type="EC" id="3.1.3.7"/>
    </reaction>
    <physiologicalReaction direction="left-to-right" evidence="7">
        <dbReference type="Rhea" id="RHEA:77644"/>
    </physiologicalReaction>
</comment>
<name>A0A1B2JCH4_PICPA</name>
<evidence type="ECO:0000313" key="12">
    <source>
        <dbReference type="EMBL" id="ANZ75730.1"/>
    </source>
</evidence>